<dbReference type="GO" id="GO:0043813">
    <property type="term" value="F:phosphatidylinositol-3,5-bisphosphate 5-phosphatase activity"/>
    <property type="evidence" value="ECO:0007669"/>
    <property type="project" value="TreeGrafter"/>
</dbReference>
<dbReference type="HOGENOM" id="CLU_003016_2_1_1"/>
<accession>A0A0C3GHM6</accession>
<protein>
    <recommendedName>
        <fullName evidence="4">phosphoinositide 5-phosphatase</fullName>
        <ecNumber evidence="4">3.1.3.36</ecNumber>
    </recommendedName>
</protein>
<dbReference type="Gene3D" id="3.60.10.10">
    <property type="entry name" value="Endonuclease/exonuclease/phosphatase"/>
    <property type="match status" value="1"/>
</dbReference>
<comment type="similarity">
    <text evidence="2">Belongs to the synaptojanin family.</text>
</comment>
<dbReference type="InterPro" id="IPR046985">
    <property type="entry name" value="IP5"/>
</dbReference>
<reference evidence="11 12" key="1">
    <citation type="submission" date="2014-04" db="EMBL/GenBank/DDBJ databases">
        <authorList>
            <consortium name="DOE Joint Genome Institute"/>
            <person name="Kuo A."/>
            <person name="Tarkka M."/>
            <person name="Buscot F."/>
            <person name="Kohler A."/>
            <person name="Nagy L.G."/>
            <person name="Floudas D."/>
            <person name="Copeland A."/>
            <person name="Barry K.W."/>
            <person name="Cichocki N."/>
            <person name="Veneault-Fourrey C."/>
            <person name="LaButti K."/>
            <person name="Lindquist E.A."/>
            <person name="Lipzen A."/>
            <person name="Lundell T."/>
            <person name="Morin E."/>
            <person name="Murat C."/>
            <person name="Sun H."/>
            <person name="Tunlid A."/>
            <person name="Henrissat B."/>
            <person name="Grigoriev I.V."/>
            <person name="Hibbett D.S."/>
            <person name="Martin F."/>
            <person name="Nordberg H.P."/>
            <person name="Cantor M.N."/>
            <person name="Hua S.X."/>
        </authorList>
    </citation>
    <scope>NUCLEOTIDE SEQUENCE [LARGE SCALE GENOMIC DNA]</scope>
    <source>
        <strain evidence="11 12">F 1598</strain>
    </source>
</reference>
<evidence type="ECO:0000256" key="2">
    <source>
        <dbReference type="ARBA" id="ARBA00008943"/>
    </source>
</evidence>
<evidence type="ECO:0000259" key="10">
    <source>
        <dbReference type="PROSITE" id="PS50275"/>
    </source>
</evidence>
<feature type="compositionally biased region" description="Low complexity" evidence="9">
    <location>
        <begin position="992"/>
        <end position="1005"/>
    </location>
</feature>
<keyword evidence="5" id="KW-0813">Transport</keyword>
<dbReference type="GO" id="GO:0016020">
    <property type="term" value="C:membrane"/>
    <property type="evidence" value="ECO:0007669"/>
    <property type="project" value="TreeGrafter"/>
</dbReference>
<dbReference type="Pfam" id="PF22669">
    <property type="entry name" value="Exo_endo_phos2"/>
    <property type="match status" value="1"/>
</dbReference>
<gene>
    <name evidence="11" type="ORF">PILCRDRAFT_811653</name>
</gene>
<reference evidence="12" key="2">
    <citation type="submission" date="2015-01" db="EMBL/GenBank/DDBJ databases">
        <title>Evolutionary Origins and Diversification of the Mycorrhizal Mutualists.</title>
        <authorList>
            <consortium name="DOE Joint Genome Institute"/>
            <consortium name="Mycorrhizal Genomics Consortium"/>
            <person name="Kohler A."/>
            <person name="Kuo A."/>
            <person name="Nagy L.G."/>
            <person name="Floudas D."/>
            <person name="Copeland A."/>
            <person name="Barry K.W."/>
            <person name="Cichocki N."/>
            <person name="Veneault-Fourrey C."/>
            <person name="LaButti K."/>
            <person name="Lindquist E.A."/>
            <person name="Lipzen A."/>
            <person name="Lundell T."/>
            <person name="Morin E."/>
            <person name="Murat C."/>
            <person name="Riley R."/>
            <person name="Ohm R."/>
            <person name="Sun H."/>
            <person name="Tunlid A."/>
            <person name="Henrissat B."/>
            <person name="Grigoriev I.V."/>
            <person name="Hibbett D.S."/>
            <person name="Martin F."/>
        </authorList>
    </citation>
    <scope>NUCLEOTIDE SEQUENCE [LARGE SCALE GENOMIC DNA]</scope>
    <source>
        <strain evidence="12">F 1598</strain>
    </source>
</reference>
<dbReference type="InParanoid" id="A0A0C3GHM6"/>
<organism evidence="11 12">
    <name type="scientific">Piloderma croceum (strain F 1598)</name>
    <dbReference type="NCBI Taxonomy" id="765440"/>
    <lineage>
        <taxon>Eukaryota</taxon>
        <taxon>Fungi</taxon>
        <taxon>Dikarya</taxon>
        <taxon>Basidiomycota</taxon>
        <taxon>Agaricomycotina</taxon>
        <taxon>Agaricomycetes</taxon>
        <taxon>Agaricomycetidae</taxon>
        <taxon>Atheliales</taxon>
        <taxon>Atheliaceae</taxon>
        <taxon>Piloderma</taxon>
    </lineage>
</organism>
<dbReference type="STRING" id="765440.A0A0C3GHM6"/>
<dbReference type="InterPro" id="IPR036691">
    <property type="entry name" value="Endo/exonu/phosph_ase_sf"/>
</dbReference>
<feature type="compositionally biased region" description="Low complexity" evidence="9">
    <location>
        <begin position="1019"/>
        <end position="1028"/>
    </location>
</feature>
<dbReference type="InterPro" id="IPR000300">
    <property type="entry name" value="IPPc"/>
</dbReference>
<evidence type="ECO:0000256" key="4">
    <source>
        <dbReference type="ARBA" id="ARBA00013044"/>
    </source>
</evidence>
<keyword evidence="8" id="KW-0653">Protein transport</keyword>
<dbReference type="GO" id="GO:0004439">
    <property type="term" value="F:phosphatidylinositol-4,5-bisphosphate 5-phosphatase activity"/>
    <property type="evidence" value="ECO:0007669"/>
    <property type="project" value="UniProtKB-EC"/>
</dbReference>
<dbReference type="EMBL" id="KN832972">
    <property type="protein sequence ID" value="KIM91154.1"/>
    <property type="molecule type" value="Genomic_DNA"/>
</dbReference>
<keyword evidence="12" id="KW-1185">Reference proteome</keyword>
<evidence type="ECO:0000256" key="6">
    <source>
        <dbReference type="ARBA" id="ARBA00022490"/>
    </source>
</evidence>
<evidence type="ECO:0000256" key="8">
    <source>
        <dbReference type="ARBA" id="ARBA00022927"/>
    </source>
</evidence>
<dbReference type="GO" id="GO:0015031">
    <property type="term" value="P:protein transport"/>
    <property type="evidence" value="ECO:0007669"/>
    <property type="project" value="UniProtKB-KW"/>
</dbReference>
<feature type="region of interest" description="Disordered" evidence="9">
    <location>
        <begin position="985"/>
        <end position="1042"/>
    </location>
</feature>
<evidence type="ECO:0000256" key="9">
    <source>
        <dbReference type="SAM" id="MobiDB-lite"/>
    </source>
</evidence>
<dbReference type="FunCoup" id="A0A0C3GHM6">
    <property type="interactions" value="219"/>
</dbReference>
<dbReference type="SUPFAM" id="SSF56219">
    <property type="entry name" value="DNase I-like"/>
    <property type="match status" value="1"/>
</dbReference>
<evidence type="ECO:0000313" key="12">
    <source>
        <dbReference type="Proteomes" id="UP000054166"/>
    </source>
</evidence>
<evidence type="ECO:0000256" key="1">
    <source>
        <dbReference type="ARBA" id="ARBA00004496"/>
    </source>
</evidence>
<comment type="similarity">
    <text evidence="3">In the central section; belongs to the inositol 1,4,5-trisphosphate 5-phosphatase family.</text>
</comment>
<name>A0A0C3GHM6_PILCF</name>
<proteinExistence type="inferred from homology"/>
<evidence type="ECO:0000313" key="11">
    <source>
        <dbReference type="EMBL" id="KIM91154.1"/>
    </source>
</evidence>
<dbReference type="Pfam" id="PF02383">
    <property type="entry name" value="Syja_N"/>
    <property type="match status" value="1"/>
</dbReference>
<dbReference type="FunFam" id="3.60.10.10:FF:000029">
    <property type="entry name" value="Inositol polyphosphate 5-phosphatase"/>
    <property type="match status" value="1"/>
</dbReference>
<dbReference type="GO" id="GO:0005737">
    <property type="term" value="C:cytoplasm"/>
    <property type="evidence" value="ECO:0007669"/>
    <property type="project" value="UniProtKB-SubCell"/>
</dbReference>
<evidence type="ECO:0000256" key="7">
    <source>
        <dbReference type="ARBA" id="ARBA00022801"/>
    </source>
</evidence>
<dbReference type="PANTHER" id="PTHR11200:SF257">
    <property type="entry name" value="PHOSPHOINOSITIDE 5-PHOSPHATASE"/>
    <property type="match status" value="1"/>
</dbReference>
<feature type="domain" description="SAC" evidence="10">
    <location>
        <begin position="179"/>
        <end position="532"/>
    </location>
</feature>
<dbReference type="AlphaFoldDB" id="A0A0C3GHM6"/>
<dbReference type="OrthoDB" id="405996at2759"/>
<dbReference type="Proteomes" id="UP000054166">
    <property type="component" value="Unassembled WGS sequence"/>
</dbReference>
<evidence type="ECO:0000256" key="3">
    <source>
        <dbReference type="ARBA" id="ARBA00009678"/>
    </source>
</evidence>
<dbReference type="EC" id="3.1.3.36" evidence="4"/>
<comment type="subcellular location">
    <subcellularLocation>
        <location evidence="1">Cytoplasm</location>
    </subcellularLocation>
</comment>
<sequence length="1042" mass="115809">MHLYLGSDPRTLFLVTSSQEESQGRPRRALVFRAADRDSGSNPNSPQQAVVEFLPKDEVNLTNVVRVTTRIVKGCLGLISIDNDIFLAVVTSATDIGNTRPSSSSTPESVAKIHEVSFYCLTSSVWDDLASAPDTLPSPDAVDFMMRGVDPSNNSSYQYNHHSPAGAQTPVFEHPCIPLTKILSSGSFYYALEPHWDLSTRLGARLNAAADAGVGGKKDLAAFDERFVWNEYIVRSLLDFRERLDVHEREDLDRCQFIILAIQGYVGVSTMALAAPPTDGSPTIATLSLISRLGWKRAGTRFNTRGVDDDGNTANFVETETVFSTDQHCVSYVQVRGSVPLFWEQQGLQTFGQRIQITRPHASQPAFERHFSHLTDEYGAVHAINLLGSKENETILTGAYARHLEIARGIWGDDLGITNYDFHAAVRLGGHDSVIRDIRRLESITDNVDRFGFTMSDANADEIVTEQKGVFRTNCLDCLDRTNFIQDILSRQTLEQYLLLVRREWVHSNGLWTHHRELWAENGDALSRIYAGTGALNTSFTRSGKRTLAGVLSDATKSVSRAYINNFQDKGKQTAIDMFLGNLSNQRPVSIFDPIHDSVGAALEQRMSEYSTTKQCSIFIGTWNLNGKPPSESLLPWLFPRSNAPDPDVLVIGFQEIVPLTAQQIVQTDPEKRRTWENRILDNLDRRPNKKCEYVLLRSEQLVGTALLVLVKSDLTAVIRNVEAATRKTGLRGMSGNKGAVGIRLEYHDTSFCFLTAHLAAGHLNIEERNADYRTIENGLHFLRGKTIASHDNIIWLADTNYRIDLDNDTVRSMVQSGDLDSLVAADQLKRAMDVKAVFEGYQEGPLLFPPTYRYDVGTENYDTSEKLRIPAWTDRILYHGSHLDLLVYSRAELKGSDHRPVFALIKADVRVIDAVKKAALSRLLLDSVVTTVPGEKLDEKLTALAPVDFVELPPPSSDEGAWWDGPDHPNGIFPIADVEVLNRPRRGNPFDSPIDSPLSSSPSSSEDELYTHALSLQTPMAPTQATRRPPPPPPCKSAEAD</sequence>
<keyword evidence="6" id="KW-0963">Cytoplasm</keyword>
<dbReference type="PROSITE" id="PS50275">
    <property type="entry name" value="SAC"/>
    <property type="match status" value="1"/>
</dbReference>
<dbReference type="PANTHER" id="PTHR11200">
    <property type="entry name" value="INOSITOL 5-PHOSPHATASE"/>
    <property type="match status" value="1"/>
</dbReference>
<dbReference type="InterPro" id="IPR002013">
    <property type="entry name" value="SAC_dom"/>
</dbReference>
<dbReference type="SMART" id="SM00128">
    <property type="entry name" value="IPPc"/>
    <property type="match status" value="1"/>
</dbReference>
<dbReference type="GO" id="GO:0046856">
    <property type="term" value="P:phosphatidylinositol dephosphorylation"/>
    <property type="evidence" value="ECO:0007669"/>
    <property type="project" value="InterPro"/>
</dbReference>
<keyword evidence="7" id="KW-0378">Hydrolase</keyword>
<evidence type="ECO:0000256" key="5">
    <source>
        <dbReference type="ARBA" id="ARBA00022448"/>
    </source>
</evidence>